<dbReference type="SUPFAM" id="SSF52540">
    <property type="entry name" value="P-loop containing nucleoside triphosphate hydrolases"/>
    <property type="match status" value="1"/>
</dbReference>
<sequence length="389" mass="45391">MPDPQPSTKPAEEKLTSEKLNSYPWWALRIWSGMRVSDFWSMLKSHGFRVDAQRIGMALAIGQMTPWNSAMYGLQQLIYKRRIRETTIDQPPVFIIGHWRSGTTHLHELLFRDTQFGSASTYQCFAPWHFLISEAVLGRLLGVLLPSKRPMDNMATGMARPQEDEFGLAVMGAPSTYFRMGFPNDPVEHLDTLTMRDVSHEDRRKFIEAITFFYRALTLKHGKRLLLKSPTHTGRIEFLSTMFPGAKFVHISRHPYALFPSMQRTWRALYDAQGFQVRKEYGPEFDELVHRTYEALYDHYDEQADALPADQYCEVRYEELAADPLGVVQSIYESLNLEGYEAMRPALEEYVSSLKDYQPNRLKTPEHAQDEIDRRWSWYFQRFGYEPTC</sequence>
<protein>
    <submittedName>
        <fullName evidence="1">Sulfotransferase domain protein</fullName>
    </submittedName>
</protein>
<comment type="caution">
    <text evidence="1">The sequence shown here is derived from an EMBL/GenBank/DDBJ whole genome shotgun (WGS) entry which is preliminary data.</text>
</comment>
<reference evidence="1 2" key="1">
    <citation type="submission" date="2019-02" db="EMBL/GenBank/DDBJ databases">
        <title>Deep-cultivation of Planctomycetes and their phenomic and genomic characterization uncovers novel biology.</title>
        <authorList>
            <person name="Wiegand S."/>
            <person name="Jogler M."/>
            <person name="Boedeker C."/>
            <person name="Pinto D."/>
            <person name="Vollmers J."/>
            <person name="Rivas-Marin E."/>
            <person name="Kohn T."/>
            <person name="Peeters S.H."/>
            <person name="Heuer A."/>
            <person name="Rast P."/>
            <person name="Oberbeckmann S."/>
            <person name="Bunk B."/>
            <person name="Jeske O."/>
            <person name="Meyerdierks A."/>
            <person name="Storesund J.E."/>
            <person name="Kallscheuer N."/>
            <person name="Luecker S."/>
            <person name="Lage O.M."/>
            <person name="Pohl T."/>
            <person name="Merkel B.J."/>
            <person name="Hornburger P."/>
            <person name="Mueller R.-W."/>
            <person name="Bruemmer F."/>
            <person name="Labrenz M."/>
            <person name="Spormann A.M."/>
            <person name="Op Den Camp H."/>
            <person name="Overmann J."/>
            <person name="Amann R."/>
            <person name="Jetten M.S.M."/>
            <person name="Mascher T."/>
            <person name="Medema M.H."/>
            <person name="Devos D.P."/>
            <person name="Kaster A.-K."/>
            <person name="Ovreas L."/>
            <person name="Rohde M."/>
            <person name="Galperin M.Y."/>
            <person name="Jogler C."/>
        </authorList>
    </citation>
    <scope>NUCLEOTIDE SEQUENCE [LARGE SCALE GENOMIC DNA]</scope>
    <source>
        <strain evidence="1 2">KOR34</strain>
    </source>
</reference>
<dbReference type="InterPro" id="IPR052736">
    <property type="entry name" value="Stf3_sulfotransferase"/>
</dbReference>
<dbReference type="Pfam" id="PF13469">
    <property type="entry name" value="Sulfotransfer_3"/>
    <property type="match status" value="1"/>
</dbReference>
<proteinExistence type="predicted"/>
<name>A0A5C5UY44_9BACT</name>
<evidence type="ECO:0000313" key="1">
    <source>
        <dbReference type="EMBL" id="TWT31276.1"/>
    </source>
</evidence>
<organism evidence="1 2">
    <name type="scientific">Posidoniimonas corsicana</name>
    <dbReference type="NCBI Taxonomy" id="1938618"/>
    <lineage>
        <taxon>Bacteria</taxon>
        <taxon>Pseudomonadati</taxon>
        <taxon>Planctomycetota</taxon>
        <taxon>Planctomycetia</taxon>
        <taxon>Pirellulales</taxon>
        <taxon>Lacipirellulaceae</taxon>
        <taxon>Posidoniimonas</taxon>
    </lineage>
</organism>
<dbReference type="EMBL" id="SIHJ01000004">
    <property type="protein sequence ID" value="TWT31276.1"/>
    <property type="molecule type" value="Genomic_DNA"/>
</dbReference>
<dbReference type="RefSeq" id="WP_146568455.1">
    <property type="nucleotide sequence ID" value="NZ_SIHJ01000004.1"/>
</dbReference>
<evidence type="ECO:0000313" key="2">
    <source>
        <dbReference type="Proteomes" id="UP000316714"/>
    </source>
</evidence>
<keyword evidence="1" id="KW-0808">Transferase</keyword>
<dbReference type="PANTHER" id="PTHR36451">
    <property type="entry name" value="PAPS-DEPENDENT SULFOTRANSFERASE STF3"/>
    <property type="match status" value="1"/>
</dbReference>
<dbReference type="AlphaFoldDB" id="A0A5C5UY44"/>
<dbReference type="InterPro" id="IPR027417">
    <property type="entry name" value="P-loop_NTPase"/>
</dbReference>
<dbReference type="OrthoDB" id="9777890at2"/>
<accession>A0A5C5UY44</accession>
<dbReference type="Proteomes" id="UP000316714">
    <property type="component" value="Unassembled WGS sequence"/>
</dbReference>
<dbReference type="PANTHER" id="PTHR36451:SF1">
    <property type="entry name" value="OMEGA-HYDROXY-BETA-DIHYDROMENAQUINONE-9 SULFOTRANSFERASE STF3"/>
    <property type="match status" value="1"/>
</dbReference>
<dbReference type="GO" id="GO:0016740">
    <property type="term" value="F:transferase activity"/>
    <property type="evidence" value="ECO:0007669"/>
    <property type="project" value="UniProtKB-KW"/>
</dbReference>
<dbReference type="Gene3D" id="3.40.50.300">
    <property type="entry name" value="P-loop containing nucleotide triphosphate hydrolases"/>
    <property type="match status" value="1"/>
</dbReference>
<gene>
    <name evidence="1" type="ORF">KOR34_46520</name>
</gene>
<keyword evidence="2" id="KW-1185">Reference proteome</keyword>